<dbReference type="OrthoDB" id="6058610at2"/>
<evidence type="ECO:0000313" key="2">
    <source>
        <dbReference type="Proteomes" id="UP000051802"/>
    </source>
</evidence>
<accession>A0A0R0AP73</accession>
<reference evidence="1 2" key="1">
    <citation type="submission" date="2015-10" db="EMBL/GenBank/DDBJ databases">
        <title>Genome sequencing and analysis of members of genus Stenotrophomonas.</title>
        <authorList>
            <person name="Patil P.P."/>
            <person name="Midha S."/>
            <person name="Patil P.B."/>
        </authorList>
    </citation>
    <scope>NUCLEOTIDE SEQUENCE [LARGE SCALE GENOMIC DNA]</scope>
    <source>
        <strain evidence="1 2">JCM 16536</strain>
    </source>
</reference>
<evidence type="ECO:0000313" key="1">
    <source>
        <dbReference type="EMBL" id="KRG44226.1"/>
    </source>
</evidence>
<proteinExistence type="predicted"/>
<name>A0A0R0AP73_9GAMM</name>
<gene>
    <name evidence="1" type="ORF">ARC20_08675</name>
</gene>
<dbReference type="Pfam" id="PF26541">
    <property type="entry name" value="MafI2"/>
    <property type="match status" value="1"/>
</dbReference>
<protein>
    <submittedName>
        <fullName evidence="1">Uncharacterized protein</fullName>
    </submittedName>
</protein>
<dbReference type="AlphaFoldDB" id="A0A0R0AP73"/>
<dbReference type="EMBL" id="LLXU01000069">
    <property type="protein sequence ID" value="KRG44226.1"/>
    <property type="molecule type" value="Genomic_DNA"/>
</dbReference>
<organism evidence="1 2">
    <name type="scientific">Stenotrophomonas panacihumi</name>
    <dbReference type="NCBI Taxonomy" id="676599"/>
    <lineage>
        <taxon>Bacteria</taxon>
        <taxon>Pseudomonadati</taxon>
        <taxon>Pseudomonadota</taxon>
        <taxon>Gammaproteobacteria</taxon>
        <taxon>Lysobacterales</taxon>
        <taxon>Lysobacteraceae</taxon>
        <taxon>Stenotrophomonas</taxon>
    </lineage>
</organism>
<sequence length="91" mass="10090">MLSVQRALLGEVHPQLWRVSIEGDSDQRRVHIRFEYEGAPTPDALECGSIVATEVLANLPGSWDLLDEYVQRNPDNPLPPLAHLAFQAGCV</sequence>
<dbReference type="Proteomes" id="UP000051802">
    <property type="component" value="Unassembled WGS sequence"/>
</dbReference>
<dbReference type="InterPro" id="IPR058702">
    <property type="entry name" value="MafI2-like"/>
</dbReference>
<comment type="caution">
    <text evidence="1">The sequence shown here is derived from an EMBL/GenBank/DDBJ whole genome shotgun (WGS) entry which is preliminary data.</text>
</comment>
<keyword evidence="2" id="KW-1185">Reference proteome</keyword>